<evidence type="ECO:0000313" key="7">
    <source>
        <dbReference type="EMBL" id="OCA52600.1"/>
    </source>
</evidence>
<keyword evidence="4" id="KW-0238">DNA-binding</keyword>
<feature type="domain" description="Integrase catalytic" evidence="6">
    <location>
        <begin position="157"/>
        <end position="291"/>
    </location>
</feature>
<proteinExistence type="inferred from homology"/>
<keyword evidence="5" id="KW-0233">DNA recombination</keyword>
<gene>
    <name evidence="7" type="ORF">Phpb_04449</name>
</gene>
<name>A0A1B8YBW4_9GAMM</name>
<dbReference type="AlphaFoldDB" id="A0A1B8YBW4"/>
<dbReference type="GO" id="GO:0004803">
    <property type="term" value="F:transposase activity"/>
    <property type="evidence" value="ECO:0007669"/>
    <property type="project" value="InterPro"/>
</dbReference>
<organism evidence="7 8">
    <name type="scientific">Photorhabdus namnaonensis</name>
    <dbReference type="NCBI Taxonomy" id="1851568"/>
    <lineage>
        <taxon>Bacteria</taxon>
        <taxon>Pseudomonadati</taxon>
        <taxon>Pseudomonadota</taxon>
        <taxon>Gammaproteobacteria</taxon>
        <taxon>Enterobacterales</taxon>
        <taxon>Morganellaceae</taxon>
        <taxon>Photorhabdus</taxon>
    </lineage>
</organism>
<evidence type="ECO:0000256" key="2">
    <source>
        <dbReference type="ARBA" id="ARBA00006363"/>
    </source>
</evidence>
<comment type="caution">
    <text evidence="7">The sequence shown here is derived from an EMBL/GenBank/DDBJ whole genome shotgun (WGS) entry which is preliminary data.</text>
</comment>
<dbReference type="Pfam" id="PF00665">
    <property type="entry name" value="rve"/>
    <property type="match status" value="1"/>
</dbReference>
<dbReference type="InterPro" id="IPR036397">
    <property type="entry name" value="RNaseH_sf"/>
</dbReference>
<dbReference type="InterPro" id="IPR053392">
    <property type="entry name" value="Transposase_IS30-like"/>
</dbReference>
<evidence type="ECO:0000256" key="5">
    <source>
        <dbReference type="ARBA" id="ARBA00023172"/>
    </source>
</evidence>
<comment type="function">
    <text evidence="1">Required for the transposition of the insertion element.</text>
</comment>
<dbReference type="GO" id="GO:0005829">
    <property type="term" value="C:cytosol"/>
    <property type="evidence" value="ECO:0007669"/>
    <property type="project" value="TreeGrafter"/>
</dbReference>
<dbReference type="InterPro" id="IPR012337">
    <property type="entry name" value="RNaseH-like_sf"/>
</dbReference>
<evidence type="ECO:0000256" key="4">
    <source>
        <dbReference type="ARBA" id="ARBA00023125"/>
    </source>
</evidence>
<dbReference type="Pfam" id="PF13936">
    <property type="entry name" value="HTH_38"/>
    <property type="match status" value="1"/>
</dbReference>
<dbReference type="PATRIC" id="fig|29488.15.peg.4882"/>
<dbReference type="PROSITE" id="PS50994">
    <property type="entry name" value="INTEGRASE"/>
    <property type="match status" value="1"/>
</dbReference>
<dbReference type="SUPFAM" id="SSF53098">
    <property type="entry name" value="Ribonuclease H-like"/>
    <property type="match status" value="1"/>
</dbReference>
<comment type="similarity">
    <text evidence="2">Belongs to the transposase IS30 family.</text>
</comment>
<keyword evidence="3" id="KW-0815">Transposition</keyword>
<dbReference type="Gene3D" id="3.30.420.10">
    <property type="entry name" value="Ribonuclease H-like superfamily/Ribonuclease H"/>
    <property type="match status" value="1"/>
</dbReference>
<sequence>MHNYLYTTDRNRKIPDFQFKKAGFSQRFIAESLKRSPSTISRELKRNQEVKTYCPEQAHLKGLARCHFAKKAIKITPEVKKWIKRLIWQDLSPEQVVDCLKRDKGIFLHHETIYRLIHQDKIEGGDLWQHLRIARKPYRKRYGRYEKRDKIKNRVSIDVFPEVVDKKERISDWEGDTIMGKDKKSALLTLVDRKTLYTIIVKLDSKRASEVAKAVVKVLYPLKQMAKTITFDNGLEFADHEIMSKRLETQIYFAHPYSPWERGCNENINGLIRQYFPKGTDFNEVSDQEIK</sequence>
<reference evidence="8" key="1">
    <citation type="submission" date="2015-11" db="EMBL/GenBank/DDBJ databases">
        <authorList>
            <person name="Tobias N.J."/>
            <person name="Mishra B."/>
            <person name="Gupta D.K."/>
            <person name="Thines M."/>
            <person name="Stinear T.P."/>
            <person name="Bode H.B."/>
        </authorList>
    </citation>
    <scope>NUCLEOTIDE SEQUENCE [LARGE SCALE GENOMIC DNA]</scope>
    <source>
        <strain evidence="8">PB45.5</strain>
    </source>
</reference>
<evidence type="ECO:0000256" key="1">
    <source>
        <dbReference type="ARBA" id="ARBA00002190"/>
    </source>
</evidence>
<dbReference type="PANTHER" id="PTHR10948">
    <property type="entry name" value="TRANSPOSASE"/>
    <property type="match status" value="1"/>
</dbReference>
<dbReference type="Proteomes" id="UP000092665">
    <property type="component" value="Unassembled WGS sequence"/>
</dbReference>
<dbReference type="InterPro" id="IPR051917">
    <property type="entry name" value="Transposase-Integrase"/>
</dbReference>
<dbReference type="InterPro" id="IPR001598">
    <property type="entry name" value="Transposase_IS30_CS"/>
</dbReference>
<keyword evidence="8" id="KW-1185">Reference proteome</keyword>
<evidence type="ECO:0000256" key="3">
    <source>
        <dbReference type="ARBA" id="ARBA00022578"/>
    </source>
</evidence>
<dbReference type="GO" id="GO:0006313">
    <property type="term" value="P:DNA transposition"/>
    <property type="evidence" value="ECO:0007669"/>
    <property type="project" value="InterPro"/>
</dbReference>
<protein>
    <submittedName>
        <fullName evidence="7">Integrase core domain protein</fullName>
    </submittedName>
</protein>
<dbReference type="PROSITE" id="PS01043">
    <property type="entry name" value="TRANSPOSASE_IS30"/>
    <property type="match status" value="1"/>
</dbReference>
<dbReference type="NCBIfam" id="NF033563">
    <property type="entry name" value="transpos_IS30"/>
    <property type="match status" value="1"/>
</dbReference>
<dbReference type="PANTHER" id="PTHR10948:SF23">
    <property type="entry name" value="TRANSPOSASE INSI FOR INSERTION SEQUENCE ELEMENT IS30A-RELATED"/>
    <property type="match status" value="1"/>
</dbReference>
<accession>A0A1B8YBW4</accession>
<evidence type="ECO:0000313" key="8">
    <source>
        <dbReference type="Proteomes" id="UP000092665"/>
    </source>
</evidence>
<dbReference type="InterPro" id="IPR009057">
    <property type="entry name" value="Homeodomain-like_sf"/>
</dbReference>
<dbReference type="SUPFAM" id="SSF46689">
    <property type="entry name" value="Homeodomain-like"/>
    <property type="match status" value="1"/>
</dbReference>
<dbReference type="InterPro" id="IPR001584">
    <property type="entry name" value="Integrase_cat-core"/>
</dbReference>
<dbReference type="InterPro" id="IPR025246">
    <property type="entry name" value="IS30-like_HTH"/>
</dbReference>
<evidence type="ECO:0000259" key="6">
    <source>
        <dbReference type="PROSITE" id="PS50994"/>
    </source>
</evidence>
<dbReference type="GO" id="GO:0015074">
    <property type="term" value="P:DNA integration"/>
    <property type="evidence" value="ECO:0007669"/>
    <property type="project" value="InterPro"/>
</dbReference>
<dbReference type="EMBL" id="LOIC01000095">
    <property type="protein sequence ID" value="OCA52600.1"/>
    <property type="molecule type" value="Genomic_DNA"/>
</dbReference>
<dbReference type="GO" id="GO:0003677">
    <property type="term" value="F:DNA binding"/>
    <property type="evidence" value="ECO:0007669"/>
    <property type="project" value="UniProtKB-KW"/>
</dbReference>